<reference evidence="1" key="1">
    <citation type="submission" date="2018-06" db="EMBL/GenBank/DDBJ databases">
        <authorList>
            <person name="Zhirakovskaya E."/>
        </authorList>
    </citation>
    <scope>NUCLEOTIDE SEQUENCE</scope>
</reference>
<gene>
    <name evidence="1" type="ORF">MNBD_NITROSPIRAE03-287</name>
</gene>
<proteinExistence type="predicted"/>
<sequence length="56" mass="6324">VIIILYAGKMERVDRFESERFSVLHKTHLDGDGVILTSESRLDVGTRMSEDSILST</sequence>
<accession>A0A3B1DP46</accession>
<dbReference type="AlphaFoldDB" id="A0A3B1DP46"/>
<organism evidence="1">
    <name type="scientific">hydrothermal vent metagenome</name>
    <dbReference type="NCBI Taxonomy" id="652676"/>
    <lineage>
        <taxon>unclassified sequences</taxon>
        <taxon>metagenomes</taxon>
        <taxon>ecological metagenomes</taxon>
    </lineage>
</organism>
<evidence type="ECO:0000313" key="1">
    <source>
        <dbReference type="EMBL" id="VAX30517.1"/>
    </source>
</evidence>
<name>A0A3B1DP46_9ZZZZ</name>
<dbReference type="EMBL" id="UOGI01000074">
    <property type="protein sequence ID" value="VAX30517.1"/>
    <property type="molecule type" value="Genomic_DNA"/>
</dbReference>
<feature type="non-terminal residue" evidence="1">
    <location>
        <position position="1"/>
    </location>
</feature>
<protein>
    <submittedName>
        <fullName evidence="1">Uncharacterized protein</fullName>
    </submittedName>
</protein>